<gene>
    <name evidence="2" type="ORF">F383_24342</name>
</gene>
<organism evidence="2 3">
    <name type="scientific">Gossypium arboreum</name>
    <name type="common">Tree cotton</name>
    <name type="synonym">Gossypium nanking</name>
    <dbReference type="NCBI Taxonomy" id="29729"/>
    <lineage>
        <taxon>Eukaryota</taxon>
        <taxon>Viridiplantae</taxon>
        <taxon>Streptophyta</taxon>
        <taxon>Embryophyta</taxon>
        <taxon>Tracheophyta</taxon>
        <taxon>Spermatophyta</taxon>
        <taxon>Magnoliopsida</taxon>
        <taxon>eudicotyledons</taxon>
        <taxon>Gunneridae</taxon>
        <taxon>Pentapetalae</taxon>
        <taxon>rosids</taxon>
        <taxon>malvids</taxon>
        <taxon>Malvales</taxon>
        <taxon>Malvaceae</taxon>
        <taxon>Malvoideae</taxon>
        <taxon>Gossypium</taxon>
    </lineage>
</organism>
<keyword evidence="1" id="KW-1133">Transmembrane helix</keyword>
<sequence length="55" mass="6633">MKVNYDHEIMVNYIILCYITCKLMYGRVCLFLTYVFTKLYSLLYFILPCFIMSPS</sequence>
<dbReference type="Proteomes" id="UP000032142">
    <property type="component" value="Unassembled WGS sequence"/>
</dbReference>
<keyword evidence="1" id="KW-0812">Transmembrane</keyword>
<keyword evidence="3" id="KW-1185">Reference proteome</keyword>
<dbReference type="EMBL" id="KN411155">
    <property type="protein sequence ID" value="KHG18679.1"/>
    <property type="molecule type" value="Genomic_DNA"/>
</dbReference>
<dbReference type="AlphaFoldDB" id="A0A0B0P3G4"/>
<evidence type="ECO:0000313" key="3">
    <source>
        <dbReference type="Proteomes" id="UP000032142"/>
    </source>
</evidence>
<protein>
    <submittedName>
        <fullName evidence="2">Uncharacterized protein</fullName>
    </submittedName>
</protein>
<name>A0A0B0P3G4_GOSAR</name>
<accession>A0A0B0P3G4</accession>
<proteinExistence type="predicted"/>
<reference evidence="3" key="1">
    <citation type="submission" date="2014-09" db="EMBL/GenBank/DDBJ databases">
        <authorList>
            <person name="Mudge J."/>
            <person name="Ramaraj T."/>
            <person name="Lindquist I.E."/>
            <person name="Bharti A.K."/>
            <person name="Sundararajan A."/>
            <person name="Cameron C.T."/>
            <person name="Woodward J.E."/>
            <person name="May G.D."/>
            <person name="Brubaker C."/>
            <person name="Broadhvest J."/>
            <person name="Wilkins T.A."/>
        </authorList>
    </citation>
    <scope>NUCLEOTIDE SEQUENCE</scope>
    <source>
        <strain evidence="3">cv. AKA8401</strain>
    </source>
</reference>
<keyword evidence="1" id="KW-0472">Membrane</keyword>
<evidence type="ECO:0000256" key="1">
    <source>
        <dbReference type="SAM" id="Phobius"/>
    </source>
</evidence>
<feature type="transmembrane region" description="Helical" evidence="1">
    <location>
        <begin position="31"/>
        <end position="51"/>
    </location>
</feature>
<evidence type="ECO:0000313" key="2">
    <source>
        <dbReference type="EMBL" id="KHG18679.1"/>
    </source>
</evidence>